<accession>V7HWA3</accession>
<gene>
    <name evidence="1" type="ORF">LEQ_0389</name>
</gene>
<keyword evidence="2" id="KW-1185">Reference proteome</keyword>
<evidence type="ECO:0000313" key="2">
    <source>
        <dbReference type="Proteomes" id="UP000018559"/>
    </source>
</evidence>
<organism evidence="1 2">
    <name type="scientific">Ligilactobacillus equi DPC 6820</name>
    <dbReference type="NCBI Taxonomy" id="1392007"/>
    <lineage>
        <taxon>Bacteria</taxon>
        <taxon>Bacillati</taxon>
        <taxon>Bacillota</taxon>
        <taxon>Bacilli</taxon>
        <taxon>Lactobacillales</taxon>
        <taxon>Lactobacillaceae</taxon>
        <taxon>Ligilactobacillus</taxon>
    </lineage>
</organism>
<protein>
    <submittedName>
        <fullName evidence="1">Cytoplasmic FMR1-interacting protein</fullName>
    </submittedName>
</protein>
<comment type="caution">
    <text evidence="1">The sequence shown here is derived from an EMBL/GenBank/DDBJ whole genome shotgun (WGS) entry which is preliminary data.</text>
</comment>
<reference evidence="1 2" key="1">
    <citation type="journal article" date="2014" name="Genome Announc.">
        <title>The Genome of the Predominant Equine Lactobacillus Species, Lactobacillus equi, Is Reflective of Its Lifestyle Adaptations to an Herbivorous Host.</title>
        <authorList>
            <person name="O'Donnell M.M."/>
            <person name="Harris H.M."/>
            <person name="O'Toole P.W."/>
            <person name="Ross R.P."/>
        </authorList>
    </citation>
    <scope>NUCLEOTIDE SEQUENCE [LARGE SCALE GENOMIC DNA]</scope>
    <source>
        <strain evidence="1 2">DPC 6820</strain>
    </source>
</reference>
<dbReference type="Proteomes" id="UP000018559">
    <property type="component" value="Unassembled WGS sequence"/>
</dbReference>
<dbReference type="AlphaFoldDB" id="V7HWA3"/>
<proteinExistence type="predicted"/>
<name>V7HWA3_9LACO</name>
<dbReference type="PATRIC" id="fig|1392007.3.peg.657"/>
<dbReference type="EMBL" id="AWWH01000066">
    <property type="protein sequence ID" value="ETA74524.1"/>
    <property type="molecule type" value="Genomic_DNA"/>
</dbReference>
<sequence length="156" mass="18613">MRTKRLYTIDEINKISDKLAKNKLTKDIFFEYIDTQDAYDETAADFYNKCWDLFKEIMNTASSNEYRYSLAELGFNQLQENDLGSNSIDFEKRFERIFNTVSLIYKTDELLKDFPEQLIDDYQFLKKTRTSLDKCKKELRRVSKDAGIALDFEKDR</sequence>
<evidence type="ECO:0000313" key="1">
    <source>
        <dbReference type="EMBL" id="ETA74524.1"/>
    </source>
</evidence>